<keyword evidence="1" id="KW-0812">Transmembrane</keyword>
<keyword evidence="1" id="KW-1133">Transmembrane helix</keyword>
<dbReference type="OrthoDB" id="9964274at2"/>
<sequence>MSAYYEEVKKLILAKYGFFGWGERFFYYLAWFFCLAIFWNFYKLTTKDLILDWGSVILLFLGIGCFAYTKWQKNRMLYIRKEACGKMISDGRIVETSVNSLISEIKYSLNNIRVFSQWTVGILTTLIVLTATIFGNTFFKVIDFVIKALTEEEMKELNSLMMSSFNSSQKDIVSLIYENAFGVLLLLAFPLILTYSLQAMYTFNRRQVLSILIDCKYLFELDENNRDSKSSETE</sequence>
<keyword evidence="1" id="KW-0472">Membrane</keyword>
<gene>
    <name evidence="2" type="ORF">ATZ33_11790</name>
    <name evidence="3" type="ORF">RV15_GL001694</name>
</gene>
<name>A0A0S3KD98_9ENTE</name>
<evidence type="ECO:0000313" key="3">
    <source>
        <dbReference type="EMBL" id="OJG88958.1"/>
    </source>
</evidence>
<evidence type="ECO:0000313" key="4">
    <source>
        <dbReference type="Proteomes" id="UP000065511"/>
    </source>
</evidence>
<evidence type="ECO:0000313" key="5">
    <source>
        <dbReference type="Proteomes" id="UP000183039"/>
    </source>
</evidence>
<feature type="transmembrane region" description="Helical" evidence="1">
    <location>
        <begin position="25"/>
        <end position="41"/>
    </location>
</feature>
<accession>A0A0S3KD98</accession>
<proteinExistence type="predicted"/>
<reference evidence="2 4" key="2">
    <citation type="submission" date="2015-12" db="EMBL/GenBank/DDBJ databases">
        <authorList>
            <person name="Lauer A."/>
            <person name="Humrighouse B."/>
            <person name="Loparev V."/>
            <person name="Shewmaker P.L."/>
            <person name="Whitney A.M."/>
            <person name="McLaughlin R.W."/>
        </authorList>
    </citation>
    <scope>NUCLEOTIDE SEQUENCE [LARGE SCALE GENOMIC DNA]</scope>
    <source>
        <strain evidence="2 4">LMG 23085</strain>
    </source>
</reference>
<keyword evidence="4" id="KW-1185">Reference proteome</keyword>
<protein>
    <recommendedName>
        <fullName evidence="6">DUF3278 domain-containing protein</fullName>
    </recommendedName>
</protein>
<dbReference type="KEGG" id="ess:ATZ33_11790"/>
<reference evidence="3 5" key="1">
    <citation type="submission" date="2014-12" db="EMBL/GenBank/DDBJ databases">
        <title>Draft genome sequences of 29 type strains of Enterococci.</title>
        <authorList>
            <person name="Zhong Z."/>
            <person name="Sun Z."/>
            <person name="Liu W."/>
            <person name="Zhang W."/>
            <person name="Zhang H."/>
        </authorList>
    </citation>
    <scope>NUCLEOTIDE SEQUENCE [LARGE SCALE GENOMIC DNA]</scope>
    <source>
        <strain evidence="3 5">DSM 22801</strain>
    </source>
</reference>
<evidence type="ECO:0008006" key="6">
    <source>
        <dbReference type="Google" id="ProtNLM"/>
    </source>
</evidence>
<feature type="transmembrane region" description="Helical" evidence="1">
    <location>
        <begin position="172"/>
        <end position="197"/>
    </location>
</feature>
<organism evidence="3 5">
    <name type="scientific">Enterococcus silesiacus</name>
    <dbReference type="NCBI Taxonomy" id="332949"/>
    <lineage>
        <taxon>Bacteria</taxon>
        <taxon>Bacillati</taxon>
        <taxon>Bacillota</taxon>
        <taxon>Bacilli</taxon>
        <taxon>Lactobacillales</taxon>
        <taxon>Enterococcaceae</taxon>
        <taxon>Enterococcus</taxon>
    </lineage>
</organism>
<dbReference type="EMBL" id="JXLC01000024">
    <property type="protein sequence ID" value="OJG88958.1"/>
    <property type="molecule type" value="Genomic_DNA"/>
</dbReference>
<dbReference type="EMBL" id="CP013614">
    <property type="protein sequence ID" value="ALS02041.1"/>
    <property type="molecule type" value="Genomic_DNA"/>
</dbReference>
<evidence type="ECO:0000313" key="2">
    <source>
        <dbReference type="EMBL" id="ALS02041.1"/>
    </source>
</evidence>
<feature type="transmembrane region" description="Helical" evidence="1">
    <location>
        <begin position="53"/>
        <end position="71"/>
    </location>
</feature>
<dbReference type="AlphaFoldDB" id="A0A0S3KD98"/>
<dbReference type="RefSeq" id="WP_071878692.1">
    <property type="nucleotide sequence ID" value="NZ_JXLC01000024.1"/>
</dbReference>
<dbReference type="Proteomes" id="UP000065511">
    <property type="component" value="Chromosome"/>
</dbReference>
<evidence type="ECO:0000256" key="1">
    <source>
        <dbReference type="SAM" id="Phobius"/>
    </source>
</evidence>
<dbReference type="Proteomes" id="UP000183039">
    <property type="component" value="Unassembled WGS sequence"/>
</dbReference>
<feature type="transmembrane region" description="Helical" evidence="1">
    <location>
        <begin position="118"/>
        <end position="139"/>
    </location>
</feature>